<dbReference type="Pfam" id="PF02785">
    <property type="entry name" value="Biotin_carb_C"/>
    <property type="match status" value="1"/>
</dbReference>
<dbReference type="Gene3D" id="3.30.470.20">
    <property type="entry name" value="ATP-grasp fold, B domain"/>
    <property type="match status" value="1"/>
</dbReference>
<evidence type="ECO:0000256" key="8">
    <source>
        <dbReference type="ARBA" id="ARBA00022840"/>
    </source>
</evidence>
<keyword evidence="7 12" id="KW-0547">Nucleotide-binding</keyword>
<organism evidence="15 16">
    <name type="scientific">Natronocella acetinitrilica</name>
    <dbReference type="NCBI Taxonomy" id="414046"/>
    <lineage>
        <taxon>Bacteria</taxon>
        <taxon>Pseudomonadati</taxon>
        <taxon>Pseudomonadota</taxon>
        <taxon>Gammaproteobacteria</taxon>
        <taxon>Chromatiales</taxon>
        <taxon>Ectothiorhodospiraceae</taxon>
        <taxon>Natronocella</taxon>
    </lineage>
</organism>
<dbReference type="InterPro" id="IPR011764">
    <property type="entry name" value="Biotin_carboxylation_dom"/>
</dbReference>
<evidence type="ECO:0000256" key="3">
    <source>
        <dbReference type="ARBA" id="ARBA00011750"/>
    </source>
</evidence>
<dbReference type="InterPro" id="IPR005479">
    <property type="entry name" value="CPAse_ATP-bd"/>
</dbReference>
<evidence type="ECO:0000256" key="1">
    <source>
        <dbReference type="ARBA" id="ARBA00003761"/>
    </source>
</evidence>
<comment type="pathway">
    <text evidence="2">Lipid metabolism; malonyl-CoA biosynthesis; malonyl-CoA from acetyl-CoA: step 1/1.</text>
</comment>
<dbReference type="PROSITE" id="PS50979">
    <property type="entry name" value="BC"/>
    <property type="match status" value="1"/>
</dbReference>
<evidence type="ECO:0000256" key="7">
    <source>
        <dbReference type="ARBA" id="ARBA00022741"/>
    </source>
</evidence>
<accession>A0AAE3G498</accession>
<dbReference type="PROSITE" id="PS50975">
    <property type="entry name" value="ATP_GRASP"/>
    <property type="match status" value="1"/>
</dbReference>
<dbReference type="Proteomes" id="UP001205843">
    <property type="component" value="Unassembled WGS sequence"/>
</dbReference>
<dbReference type="InterPro" id="IPR011761">
    <property type="entry name" value="ATP-grasp"/>
</dbReference>
<gene>
    <name evidence="15" type="ORF">J2T57_000731</name>
</gene>
<dbReference type="GO" id="GO:0046872">
    <property type="term" value="F:metal ion binding"/>
    <property type="evidence" value="ECO:0007669"/>
    <property type="project" value="InterPro"/>
</dbReference>
<evidence type="ECO:0000256" key="12">
    <source>
        <dbReference type="PROSITE-ProRule" id="PRU00409"/>
    </source>
</evidence>
<evidence type="ECO:0000256" key="2">
    <source>
        <dbReference type="ARBA" id="ARBA00004956"/>
    </source>
</evidence>
<comment type="catalytic activity">
    <reaction evidence="11">
        <text>N(6)-biotinyl-L-lysyl-[protein] + hydrogencarbonate + ATP = N(6)-carboxybiotinyl-L-lysyl-[protein] + ADP + phosphate + H(+)</text>
        <dbReference type="Rhea" id="RHEA:13501"/>
        <dbReference type="Rhea" id="RHEA-COMP:10505"/>
        <dbReference type="Rhea" id="RHEA-COMP:10506"/>
        <dbReference type="ChEBI" id="CHEBI:15378"/>
        <dbReference type="ChEBI" id="CHEBI:17544"/>
        <dbReference type="ChEBI" id="CHEBI:30616"/>
        <dbReference type="ChEBI" id="CHEBI:43474"/>
        <dbReference type="ChEBI" id="CHEBI:83144"/>
        <dbReference type="ChEBI" id="CHEBI:83145"/>
        <dbReference type="ChEBI" id="CHEBI:456216"/>
        <dbReference type="EC" id="6.3.4.14"/>
    </reaction>
</comment>
<dbReference type="SUPFAM" id="SSF51246">
    <property type="entry name" value="Rudiment single hybrid motif"/>
    <property type="match status" value="1"/>
</dbReference>
<dbReference type="FunFam" id="3.30.1490.20:FF:000018">
    <property type="entry name" value="Biotin carboxylase"/>
    <property type="match status" value="1"/>
</dbReference>
<dbReference type="PANTHER" id="PTHR48095:SF2">
    <property type="entry name" value="BIOTIN CARBOXYLASE, CHLOROPLASTIC"/>
    <property type="match status" value="1"/>
</dbReference>
<comment type="subunit">
    <text evidence="3">Acetyl-CoA carboxylase is a heterohexamer of biotin carboxyl carrier protein, biotin carboxylase and the two subunits of carboxyl transferase in a 2:2 complex.</text>
</comment>
<evidence type="ECO:0000313" key="15">
    <source>
        <dbReference type="EMBL" id="MCP1673632.1"/>
    </source>
</evidence>
<evidence type="ECO:0000256" key="5">
    <source>
        <dbReference type="ARBA" id="ARBA00017242"/>
    </source>
</evidence>
<keyword evidence="8 12" id="KW-0067">ATP-binding</keyword>
<name>A0AAE3G498_9GAMM</name>
<dbReference type="GO" id="GO:0004075">
    <property type="term" value="F:biotin carboxylase activity"/>
    <property type="evidence" value="ECO:0007669"/>
    <property type="project" value="UniProtKB-EC"/>
</dbReference>
<protein>
    <recommendedName>
        <fullName evidence="5">Biotin carboxylase</fullName>
        <ecNumber evidence="4">6.3.4.14</ecNumber>
    </recommendedName>
    <alternativeName>
        <fullName evidence="10">Acetyl-coenzyme A carboxylase biotin carboxylase subunit A</fullName>
    </alternativeName>
</protein>
<evidence type="ECO:0000256" key="6">
    <source>
        <dbReference type="ARBA" id="ARBA00022598"/>
    </source>
</evidence>
<evidence type="ECO:0000313" key="16">
    <source>
        <dbReference type="Proteomes" id="UP001205843"/>
    </source>
</evidence>
<sequence length="457" mass="49899">MKSVLIANRGEIALRVVRACRAVGMRAIAVYSEADRHQPHVWAADEAVCIGPAPAASSYLSVERLLSAAQGTGADAIHPGYGFLAENAGFARACQQAGLVFIGPTPEIIDLMGDKVRARRAAKNAGVPVVPGTEDGFLLDQLTDARRLAGDIGYPLLLKAAAGGGGRGMRIVREEDAFEGEFRQAAREAEAAFGDGTVFVERYFERARHIEVQVLSDRHGNHIHLGERDCTLQRRHQKLMEESPSPALTDAQREEVCDMAVTLSRGLPYENAGTVEFLFDTTTGKFHFIEMNTRIQVEHPVSELVTGVDIVAEQLRIAAGEPMSCAAGLPGGWGHAIEWRINAEDPGRDFMPSPGQVEQWELPTSAAVRFDTHVYPGYRVPTHYDSLLGKLLVAGDNREDALARSRRVLEAFKVRGVKTTIPFYLQLMDEADFAAGDVHTRWVDENIGRLNGGAKDH</sequence>
<evidence type="ECO:0000259" key="14">
    <source>
        <dbReference type="PROSITE" id="PS50979"/>
    </source>
</evidence>
<reference evidence="15" key="1">
    <citation type="submission" date="2022-03" db="EMBL/GenBank/DDBJ databases">
        <title>Genomic Encyclopedia of Type Strains, Phase III (KMG-III): the genomes of soil and plant-associated and newly described type strains.</title>
        <authorList>
            <person name="Whitman W."/>
        </authorList>
    </citation>
    <scope>NUCLEOTIDE SEQUENCE</scope>
    <source>
        <strain evidence="15">ANL 6-2</strain>
    </source>
</reference>
<keyword evidence="9" id="KW-0092">Biotin</keyword>
<dbReference type="PROSITE" id="PS00866">
    <property type="entry name" value="CPSASE_1"/>
    <property type="match status" value="1"/>
</dbReference>
<dbReference type="Pfam" id="PF02786">
    <property type="entry name" value="CPSase_L_D2"/>
    <property type="match status" value="1"/>
</dbReference>
<proteinExistence type="predicted"/>
<comment type="caution">
    <text evidence="15">The sequence shown here is derived from an EMBL/GenBank/DDBJ whole genome shotgun (WGS) entry which is preliminary data.</text>
</comment>
<dbReference type="GO" id="GO:0005524">
    <property type="term" value="F:ATP binding"/>
    <property type="evidence" value="ECO:0007669"/>
    <property type="project" value="UniProtKB-UniRule"/>
</dbReference>
<dbReference type="Pfam" id="PF00289">
    <property type="entry name" value="Biotin_carb_N"/>
    <property type="match status" value="1"/>
</dbReference>
<dbReference type="FunFam" id="3.40.50.20:FF:000010">
    <property type="entry name" value="Propionyl-CoA carboxylase subunit alpha"/>
    <property type="match status" value="1"/>
</dbReference>
<dbReference type="RefSeq" id="WP_253474385.1">
    <property type="nucleotide sequence ID" value="NZ_JALJXV010000002.1"/>
</dbReference>
<dbReference type="EC" id="6.3.4.14" evidence="4"/>
<dbReference type="InterPro" id="IPR005481">
    <property type="entry name" value="BC-like_N"/>
</dbReference>
<dbReference type="InterPro" id="IPR011054">
    <property type="entry name" value="Rudment_hybrid_motif"/>
</dbReference>
<dbReference type="PANTHER" id="PTHR48095">
    <property type="entry name" value="PYRUVATE CARBOXYLASE SUBUNIT A"/>
    <property type="match status" value="1"/>
</dbReference>
<dbReference type="SUPFAM" id="SSF52440">
    <property type="entry name" value="PreATP-grasp domain"/>
    <property type="match status" value="1"/>
</dbReference>
<comment type="function">
    <text evidence="1">This protein is a component of the acetyl coenzyme A carboxylase complex; first, biotin carboxylase catalyzes the carboxylation of the carrier protein and then the transcarboxylase transfers the carboxyl group to form malonyl-CoA.</text>
</comment>
<evidence type="ECO:0000256" key="4">
    <source>
        <dbReference type="ARBA" id="ARBA00013263"/>
    </source>
</evidence>
<dbReference type="SUPFAM" id="SSF56059">
    <property type="entry name" value="Glutathione synthetase ATP-binding domain-like"/>
    <property type="match status" value="1"/>
</dbReference>
<evidence type="ECO:0000259" key="13">
    <source>
        <dbReference type="PROSITE" id="PS50975"/>
    </source>
</evidence>
<dbReference type="SMART" id="SM00878">
    <property type="entry name" value="Biotin_carb_C"/>
    <property type="match status" value="1"/>
</dbReference>
<dbReference type="EMBL" id="JALJXV010000002">
    <property type="protein sequence ID" value="MCP1673632.1"/>
    <property type="molecule type" value="Genomic_DNA"/>
</dbReference>
<dbReference type="AlphaFoldDB" id="A0AAE3G498"/>
<evidence type="ECO:0000256" key="10">
    <source>
        <dbReference type="ARBA" id="ARBA00033786"/>
    </source>
</evidence>
<evidence type="ECO:0000256" key="9">
    <source>
        <dbReference type="ARBA" id="ARBA00023267"/>
    </source>
</evidence>
<dbReference type="PROSITE" id="PS00867">
    <property type="entry name" value="CPSASE_2"/>
    <property type="match status" value="1"/>
</dbReference>
<keyword evidence="16" id="KW-1185">Reference proteome</keyword>
<keyword evidence="6 15" id="KW-0436">Ligase</keyword>
<feature type="domain" description="Biotin carboxylation" evidence="14">
    <location>
        <begin position="1"/>
        <end position="448"/>
    </location>
</feature>
<feature type="domain" description="ATP-grasp" evidence="13">
    <location>
        <begin position="119"/>
        <end position="319"/>
    </location>
</feature>
<dbReference type="InterPro" id="IPR051602">
    <property type="entry name" value="ACC_Biotin_Carboxylase"/>
</dbReference>
<evidence type="ECO:0000256" key="11">
    <source>
        <dbReference type="ARBA" id="ARBA00048600"/>
    </source>
</evidence>
<dbReference type="NCBIfam" id="NF006367">
    <property type="entry name" value="PRK08591.1"/>
    <property type="match status" value="1"/>
</dbReference>
<dbReference type="InterPro" id="IPR005482">
    <property type="entry name" value="Biotin_COase_C"/>
</dbReference>
<dbReference type="InterPro" id="IPR016185">
    <property type="entry name" value="PreATP-grasp_dom_sf"/>
</dbReference>